<gene>
    <name evidence="1" type="ORF">LSH36_7g09006</name>
</gene>
<dbReference type="AlphaFoldDB" id="A0AAD9KFW9"/>
<dbReference type="EMBL" id="JAODUP010000007">
    <property type="protein sequence ID" value="KAK2169753.1"/>
    <property type="molecule type" value="Genomic_DNA"/>
</dbReference>
<comment type="caution">
    <text evidence="1">The sequence shown here is derived from an EMBL/GenBank/DDBJ whole genome shotgun (WGS) entry which is preliminary data.</text>
</comment>
<dbReference type="Proteomes" id="UP001208570">
    <property type="component" value="Unassembled WGS sequence"/>
</dbReference>
<reference evidence="1" key="1">
    <citation type="journal article" date="2023" name="Mol. Biol. Evol.">
        <title>Third-Generation Sequencing Reveals the Adaptive Role of the Epigenome in Three Deep-Sea Polychaetes.</title>
        <authorList>
            <person name="Perez M."/>
            <person name="Aroh O."/>
            <person name="Sun Y."/>
            <person name="Lan Y."/>
            <person name="Juniper S.K."/>
            <person name="Young C.R."/>
            <person name="Angers B."/>
            <person name="Qian P.Y."/>
        </authorList>
    </citation>
    <scope>NUCLEOTIDE SEQUENCE</scope>
    <source>
        <strain evidence="1">P08H-3</strain>
    </source>
</reference>
<evidence type="ECO:0000313" key="1">
    <source>
        <dbReference type="EMBL" id="KAK2169753.1"/>
    </source>
</evidence>
<organism evidence="1 2">
    <name type="scientific">Paralvinella palmiformis</name>
    <dbReference type="NCBI Taxonomy" id="53620"/>
    <lineage>
        <taxon>Eukaryota</taxon>
        <taxon>Metazoa</taxon>
        <taxon>Spiralia</taxon>
        <taxon>Lophotrochozoa</taxon>
        <taxon>Annelida</taxon>
        <taxon>Polychaeta</taxon>
        <taxon>Sedentaria</taxon>
        <taxon>Canalipalpata</taxon>
        <taxon>Terebellida</taxon>
        <taxon>Terebelliformia</taxon>
        <taxon>Alvinellidae</taxon>
        <taxon>Paralvinella</taxon>
    </lineage>
</organism>
<evidence type="ECO:0000313" key="2">
    <source>
        <dbReference type="Proteomes" id="UP001208570"/>
    </source>
</evidence>
<accession>A0AAD9KFW9</accession>
<keyword evidence="2" id="KW-1185">Reference proteome</keyword>
<proteinExistence type="predicted"/>
<name>A0AAD9KFW9_9ANNE</name>
<protein>
    <submittedName>
        <fullName evidence="1">Uncharacterized protein</fullName>
    </submittedName>
</protein>
<sequence length="179" mass="20198">MLPATSKLVVTAQDPLPFEIGNGVVLQRVDLRKGRCHYRSTGTVLKVIGSLNPLNNFGKVSSRMDELVDESVTFIAASYGSHDRTNRSAARYDIWTSKMANNKLTTAPQLKTIPPTTEAFGEHVRRVHFQVAIGAQLFSKIHLFSIIIVLGGHWVKHRNHLTPYHFLLLYYLHPRTCYS</sequence>